<dbReference type="KEGG" id="bcop:JD108_05810"/>
<keyword evidence="4 6" id="KW-0460">Magnesium</keyword>
<dbReference type="InterPro" id="IPR004360">
    <property type="entry name" value="Glyas_Fos-R_dOase_dom"/>
</dbReference>
<dbReference type="InterPro" id="IPR037523">
    <property type="entry name" value="VOC_core"/>
</dbReference>
<feature type="binding site" evidence="6">
    <location>
        <position position="116"/>
    </location>
    <ligand>
        <name>Mg(2+)</name>
        <dbReference type="ChEBI" id="CHEBI:18420"/>
    </ligand>
</feature>
<evidence type="ECO:0000256" key="3">
    <source>
        <dbReference type="ARBA" id="ARBA00022723"/>
    </source>
</evidence>
<dbReference type="Pfam" id="PF00903">
    <property type="entry name" value="Glyoxalase"/>
    <property type="match status" value="1"/>
</dbReference>
<keyword evidence="3 6" id="KW-0479">Metal-binding</keyword>
<dbReference type="HAMAP" id="MF_01512">
    <property type="entry name" value="FosB"/>
    <property type="match status" value="1"/>
</dbReference>
<comment type="cofactor">
    <cofactor evidence="6">
        <name>Mg(2+)</name>
        <dbReference type="ChEBI" id="CHEBI:18420"/>
    </cofactor>
</comment>
<feature type="binding site" evidence="6">
    <location>
        <position position="8"/>
    </location>
    <ligand>
        <name>Mg(2+)</name>
        <dbReference type="ChEBI" id="CHEBI:18420"/>
    </ligand>
</feature>
<sequence length="140" mass="16592">MQLQGINHLLFSVSDLDRSIRFYQDVLGAKLLVRGRKLAYFDLNGIWLALNEETDIPRHEIQYSYTHLAFSVAESQFDDWKRHLLATGANLLPGRERDERDKRSLYFTDPDGHKFELHTGTREDRLAYYREAKPHMQFYD</sequence>
<comment type="similarity">
    <text evidence="6">Belongs to the fosfomycin resistance protein family. FosB subfamily.</text>
</comment>
<dbReference type="EC" id="2.5.1.-" evidence="6"/>
<dbReference type="PROSITE" id="PS51819">
    <property type="entry name" value="VOC"/>
    <property type="match status" value="1"/>
</dbReference>
<dbReference type="InterPro" id="IPR022858">
    <property type="entry name" value="Metallothiol_Trafse_FosB"/>
</dbReference>
<dbReference type="EMBL" id="CP066308">
    <property type="protein sequence ID" value="QQE76510.1"/>
    <property type="molecule type" value="Genomic_DNA"/>
</dbReference>
<dbReference type="InterPro" id="IPR029068">
    <property type="entry name" value="Glyas_Bleomycin-R_OHBP_Dase"/>
</dbReference>
<dbReference type="GO" id="GO:0005737">
    <property type="term" value="C:cytoplasm"/>
    <property type="evidence" value="ECO:0007669"/>
    <property type="project" value="UniProtKB-SubCell"/>
</dbReference>
<gene>
    <name evidence="6 8" type="primary">fosB</name>
    <name evidence="8" type="ORF">JD108_05810</name>
    <name evidence="9" type="ORF">KDJ56_05490</name>
</gene>
<evidence type="ECO:0000313" key="11">
    <source>
        <dbReference type="Proteomes" id="UP000677234"/>
    </source>
</evidence>
<evidence type="ECO:0000313" key="9">
    <source>
        <dbReference type="EMBL" id="QUO43583.1"/>
    </source>
</evidence>
<dbReference type="PANTHER" id="PTHR36113">
    <property type="entry name" value="LYASE, PUTATIVE-RELATED-RELATED"/>
    <property type="match status" value="1"/>
</dbReference>
<proteinExistence type="inferred from homology"/>
<dbReference type="PANTHER" id="PTHR36113:SF6">
    <property type="entry name" value="FOSFOMYCIN RESISTANCE PROTEIN FOSX"/>
    <property type="match status" value="1"/>
</dbReference>
<comment type="subcellular location">
    <subcellularLocation>
        <location evidence="6">Cytoplasm</location>
    </subcellularLocation>
</comment>
<evidence type="ECO:0000256" key="6">
    <source>
        <dbReference type="HAMAP-Rule" id="MF_01512"/>
    </source>
</evidence>
<reference evidence="9" key="2">
    <citation type="submission" date="2021-04" db="EMBL/GenBank/DDBJ databases">
        <title>Brevibacillus composti FJAT-54423, complete genome.</title>
        <authorList>
            <person name="Tang R."/>
        </authorList>
    </citation>
    <scope>NUCLEOTIDE SEQUENCE</scope>
    <source>
        <strain evidence="9">FJAT-54424</strain>
    </source>
</reference>
<evidence type="ECO:0000256" key="4">
    <source>
        <dbReference type="ARBA" id="ARBA00022842"/>
    </source>
</evidence>
<dbReference type="GO" id="GO:0046677">
    <property type="term" value="P:response to antibiotic"/>
    <property type="evidence" value="ECO:0007669"/>
    <property type="project" value="UniProtKB-UniRule"/>
</dbReference>
<accession>A0A7T5EPS8</accession>
<dbReference type="NCBIfam" id="NF003152">
    <property type="entry name" value="PRK04101.1"/>
    <property type="match status" value="1"/>
</dbReference>
<keyword evidence="11" id="KW-1185">Reference proteome</keyword>
<feature type="binding site" evidence="6">
    <location>
        <position position="67"/>
    </location>
    <ligand>
        <name>Mg(2+)</name>
        <dbReference type="ChEBI" id="CHEBI:18420"/>
    </ligand>
</feature>
<keyword evidence="1 6" id="KW-0963">Cytoplasm</keyword>
<evidence type="ECO:0000313" key="10">
    <source>
        <dbReference type="Proteomes" id="UP000595847"/>
    </source>
</evidence>
<keyword evidence="5 6" id="KW-0046">Antibiotic resistance</keyword>
<dbReference type="InterPro" id="IPR051332">
    <property type="entry name" value="Fosfomycin_Res_Enzymes"/>
</dbReference>
<dbReference type="EMBL" id="CP073708">
    <property type="protein sequence ID" value="QUO43583.1"/>
    <property type="molecule type" value="Genomic_DNA"/>
</dbReference>
<dbReference type="Gene3D" id="3.10.180.10">
    <property type="entry name" value="2,3-Dihydroxybiphenyl 1,2-Dioxygenase, domain 1"/>
    <property type="match status" value="1"/>
</dbReference>
<evidence type="ECO:0000256" key="1">
    <source>
        <dbReference type="ARBA" id="ARBA00022490"/>
    </source>
</evidence>
<comment type="function">
    <text evidence="6">Metallothiol transferase which confers resistance to fosfomycin by catalyzing the addition of a thiol cofactor to fosfomycin. L-cysteine is probably the physiological thiol donor.</text>
</comment>
<dbReference type="CDD" id="cd08363">
    <property type="entry name" value="FosB"/>
    <property type="match status" value="1"/>
</dbReference>
<protein>
    <recommendedName>
        <fullName evidence="6">Metallothiol transferase FosB</fullName>
        <ecNumber evidence="6">2.5.1.-</ecNumber>
    </recommendedName>
    <alternativeName>
        <fullName evidence="6">Fosfomycin resistance protein</fullName>
    </alternativeName>
</protein>
<evidence type="ECO:0000256" key="2">
    <source>
        <dbReference type="ARBA" id="ARBA00022679"/>
    </source>
</evidence>
<evidence type="ECO:0000256" key="5">
    <source>
        <dbReference type="ARBA" id="ARBA00023251"/>
    </source>
</evidence>
<dbReference type="AlphaFoldDB" id="A0A7T5EPS8"/>
<dbReference type="Proteomes" id="UP000677234">
    <property type="component" value="Chromosome"/>
</dbReference>
<dbReference type="GO" id="GO:0016765">
    <property type="term" value="F:transferase activity, transferring alkyl or aryl (other than methyl) groups"/>
    <property type="evidence" value="ECO:0007669"/>
    <property type="project" value="UniProtKB-UniRule"/>
</dbReference>
<evidence type="ECO:0000259" key="7">
    <source>
        <dbReference type="PROSITE" id="PS51819"/>
    </source>
</evidence>
<dbReference type="SUPFAM" id="SSF54593">
    <property type="entry name" value="Glyoxalase/Bleomycin resistance protein/Dihydroxybiphenyl dioxygenase"/>
    <property type="match status" value="1"/>
</dbReference>
<dbReference type="Proteomes" id="UP000595847">
    <property type="component" value="Chromosome"/>
</dbReference>
<feature type="domain" description="VOC" evidence="7">
    <location>
        <begin position="5"/>
        <end position="120"/>
    </location>
</feature>
<evidence type="ECO:0000313" key="8">
    <source>
        <dbReference type="EMBL" id="QQE76510.1"/>
    </source>
</evidence>
<dbReference type="GO" id="GO:0000287">
    <property type="term" value="F:magnesium ion binding"/>
    <property type="evidence" value="ECO:0007669"/>
    <property type="project" value="UniProtKB-UniRule"/>
</dbReference>
<organism evidence="8 10">
    <name type="scientific">Brevibacillus composti</name>
    <dbReference type="NCBI Taxonomy" id="2796470"/>
    <lineage>
        <taxon>Bacteria</taxon>
        <taxon>Bacillati</taxon>
        <taxon>Bacillota</taxon>
        <taxon>Bacilli</taxon>
        <taxon>Bacillales</taxon>
        <taxon>Paenibacillaceae</taxon>
        <taxon>Brevibacillus</taxon>
    </lineage>
</organism>
<comment type="subunit">
    <text evidence="6">Homodimer.</text>
</comment>
<reference evidence="8 10" key="1">
    <citation type="submission" date="2020-12" db="EMBL/GenBank/DDBJ databases">
        <title>strain FJAT-54423T represents a novel species of the genus Brevibacillus.</title>
        <authorList>
            <person name="Tang R."/>
        </authorList>
    </citation>
    <scope>NUCLEOTIDE SEQUENCE [LARGE SCALE GENOMIC DNA]</scope>
    <source>
        <strain evidence="8 10">FJAT-54423</strain>
    </source>
</reference>
<name>A0A7T5EPS8_9BACL</name>
<keyword evidence="2 6" id="KW-0808">Transferase</keyword>